<reference evidence="2" key="1">
    <citation type="submission" date="2019-03" db="UniProtKB">
        <authorList>
            <consortium name="Ensembl"/>
        </authorList>
    </citation>
    <scope>IDENTIFICATION</scope>
</reference>
<feature type="region of interest" description="Disordered" evidence="1">
    <location>
        <begin position="365"/>
        <end position="473"/>
    </location>
</feature>
<dbReference type="Ensembl" id="ENSUMAT00000005422.1">
    <property type="protein sequence ID" value="ENSUMAP00000004458.1"/>
    <property type="gene ID" value="ENSUMAG00000003568.1"/>
</dbReference>
<sequence>PPFEATAPTILGQVFRLLDSDFQGDGLRFLLDFLIPAKRLCEQVREAACAPYSHCLFLHEGWPLCLRGEVVVHLAPLSPLSLRQGDFYLQVEPQEEQSVCITIKCLSLDLRTVDTKPVPVSSYPILFTPTWLEAINSDFEGSPLHDCLVASEDGIASVPWTKITSPEFVDDRPQAVNEASLPWGSLQLEALDLSRPPEPHQPRSPGSQVLLARSLAKGKGRTYGNKYPGLIKVEPARSAGVAFGMDHVASQDLEGDYVALLESRGRSPIREVEISSGCPLGTLEELSRTKEVPFSQTPPLSGTSGGASLKKRACEKPASSEEEPCILGLRRMVNHKVDSPTHDSEHQPQEPYLTVLEKPLPCASGLVAGGSEKPASSKMQGLLGNPENTVQPRPEPKQASSLHLCPASPPEAPAPETKMEERPKLGHGKPPKPGTGPSQNTSSSRSPTPGLRFSFLKGQRQAPGPPEKASFQHDGPWKVLCSLYSPKPHRAKCLGKAGTTQTKTFGPDADSGPLTGEKAGFPEGPPERSPTLDEEAPGPEPRMGALSFSLLTCVLSPPGGRDRAGRPLLLVSATEGAWEAPWCTAAEVTKLLSYLCTVPRPEDKTKGLAVVIDARKEPPHPGLLSALQATQALAPASIRAVLYLGDKEDALQLETLPDIQVEVVTSLKALSQHVDPSQLPPALEGPLPYCHSEWVQFFQVPAITEASRCLSKSKELMEAVLRDPGLLGLQWEGGATLARLRQEAGRLDFNPDVRSHLAEAVALYGLVDEQLHVLVTVSNHLLGRLELRIRLGRLEAAIHQVSNWMEQEGSRCLQVLTPKDRSLETVEKVHAEFEDFFLQAAVQIEGQLRSQRVQLRYCLLQEPEPHFPLLCPQMSWFHMDCQDLMRQLRLGKAQRASPGVQRRLHRHLQRLALEFPAEKLAAMGLQVASLSQEGLGQDLWEEARVKHAEIQTLLKKALAHCPCPAGPTAHAAPLELRRADAKGQGLNGDVTSRGRRGLLLQDSLGLDGSPNPGWPRAPREGQNRNLQAGLLAEEAGQAVEADEGQGPHEPFPLPDPERFRDPLFSWQRFPRQSQTPRAPGGSFSSEGTDSQTSLEDSPQTSPPASL</sequence>
<evidence type="ECO:0000256" key="1">
    <source>
        <dbReference type="SAM" id="MobiDB-lite"/>
    </source>
</evidence>
<feature type="region of interest" description="Disordered" evidence="1">
    <location>
        <begin position="1037"/>
        <end position="1106"/>
    </location>
</feature>
<gene>
    <name evidence="2" type="primary">KIAA1755</name>
</gene>
<dbReference type="PANTHER" id="PTHR45845:SF2">
    <property type="entry name" value="RIKEN CDNA D630003M21 GENE"/>
    <property type="match status" value="1"/>
</dbReference>
<feature type="region of interest" description="Disordered" evidence="1">
    <location>
        <begin position="1001"/>
        <end position="1021"/>
    </location>
</feature>
<organism evidence="2">
    <name type="scientific">Ursus maritimus</name>
    <name type="common">Polar bear</name>
    <name type="synonym">Thalarctos maritimus</name>
    <dbReference type="NCBI Taxonomy" id="29073"/>
    <lineage>
        <taxon>Eukaryota</taxon>
        <taxon>Metazoa</taxon>
        <taxon>Chordata</taxon>
        <taxon>Craniata</taxon>
        <taxon>Vertebrata</taxon>
        <taxon>Euteleostomi</taxon>
        <taxon>Mammalia</taxon>
        <taxon>Eutheria</taxon>
        <taxon>Laurasiatheria</taxon>
        <taxon>Carnivora</taxon>
        <taxon>Caniformia</taxon>
        <taxon>Ursidae</taxon>
        <taxon>Ursus</taxon>
    </lineage>
</organism>
<dbReference type="GeneTree" id="ENSGT00940000161174"/>
<feature type="region of interest" description="Disordered" evidence="1">
    <location>
        <begin position="497"/>
        <end position="540"/>
    </location>
</feature>
<feature type="compositionally biased region" description="Polar residues" evidence="1">
    <location>
        <begin position="1070"/>
        <end position="1106"/>
    </location>
</feature>
<name>A0A452T9K8_URSMA</name>
<dbReference type="AlphaFoldDB" id="A0A452T9K8"/>
<protein>
    <submittedName>
        <fullName evidence="2">KIAA1755 ortholog</fullName>
    </submittedName>
</protein>
<feature type="compositionally biased region" description="Polar residues" evidence="1">
    <location>
        <begin position="438"/>
        <end position="447"/>
    </location>
</feature>
<accession>A0A452T9K8</accession>
<feature type="region of interest" description="Disordered" evidence="1">
    <location>
        <begin position="287"/>
        <end position="321"/>
    </location>
</feature>
<dbReference type="PANTHER" id="PTHR45845">
    <property type="entry name" value="RHO GUANINE NUCLEOTIDE EXCHANGE FACTOR-RELATED"/>
    <property type="match status" value="1"/>
</dbReference>
<proteinExistence type="predicted"/>
<evidence type="ECO:0000313" key="2">
    <source>
        <dbReference type="Ensembl" id="ENSUMAP00000004458"/>
    </source>
</evidence>
<dbReference type="InterPro" id="IPR052231">
    <property type="entry name" value="Rho_GEF_signaling-related"/>
</dbReference>